<dbReference type="AlphaFoldDB" id="A0A5N3VYH2"/>
<reference evidence="1 2" key="1">
    <citation type="submission" date="2019-06" db="EMBL/GenBank/DDBJ databases">
        <title>Discovery of a novel chromosome fission-fusion reversal in muntjac.</title>
        <authorList>
            <person name="Mudd A.B."/>
            <person name="Bredeson J.V."/>
            <person name="Baum R."/>
            <person name="Hockemeyer D."/>
            <person name="Rokhsar D.S."/>
        </authorList>
    </citation>
    <scope>NUCLEOTIDE SEQUENCE [LARGE SCALE GENOMIC DNA]</scope>
    <source>
        <strain evidence="1">UCam_UCB_Mr</strain>
        <tissue evidence="1">Fibroblast cell line</tissue>
    </source>
</reference>
<evidence type="ECO:0000313" key="2">
    <source>
        <dbReference type="Proteomes" id="UP000326062"/>
    </source>
</evidence>
<organism evidence="1 2">
    <name type="scientific">Muntiacus reevesi</name>
    <name type="common">Reeves' muntjac</name>
    <name type="synonym">Cervus reevesi</name>
    <dbReference type="NCBI Taxonomy" id="9886"/>
    <lineage>
        <taxon>Eukaryota</taxon>
        <taxon>Metazoa</taxon>
        <taxon>Chordata</taxon>
        <taxon>Craniata</taxon>
        <taxon>Vertebrata</taxon>
        <taxon>Euteleostomi</taxon>
        <taxon>Mammalia</taxon>
        <taxon>Eutheria</taxon>
        <taxon>Laurasiatheria</taxon>
        <taxon>Artiodactyla</taxon>
        <taxon>Ruminantia</taxon>
        <taxon>Pecora</taxon>
        <taxon>Cervidae</taxon>
        <taxon>Muntiacinae</taxon>
        <taxon>Muntiacus</taxon>
    </lineage>
</organism>
<proteinExistence type="predicted"/>
<dbReference type="Proteomes" id="UP000326062">
    <property type="component" value="Unassembled WGS sequence"/>
</dbReference>
<name>A0A5N3VYH2_MUNRE</name>
<comment type="caution">
    <text evidence="1">The sequence shown here is derived from an EMBL/GenBank/DDBJ whole genome shotgun (WGS) entry which is preliminary data.</text>
</comment>
<accession>A0A5N3VYH2</accession>
<evidence type="ECO:0000313" key="1">
    <source>
        <dbReference type="EMBL" id="KAB0354003.1"/>
    </source>
</evidence>
<dbReference type="EMBL" id="VCEB01000100">
    <property type="protein sequence ID" value="KAB0354003.1"/>
    <property type="molecule type" value="Genomic_DNA"/>
</dbReference>
<keyword evidence="2" id="KW-1185">Reference proteome</keyword>
<protein>
    <submittedName>
        <fullName evidence="1">Uncharacterized protein</fullName>
    </submittedName>
</protein>
<gene>
    <name evidence="1" type="ORF">FD755_023304</name>
</gene>
<sequence>MGGWVGGWVEGWVDGWVGGWMDGWMGGWVGGWMESACNAGDLGSIPGWGRLPAEGSNYPLQCSCVENSVGRGAWQAAVHSTGSERVRHD</sequence>